<reference evidence="5 6" key="1">
    <citation type="submission" date="2016-10" db="EMBL/GenBank/DDBJ databases">
        <authorList>
            <person name="de Groot N.N."/>
        </authorList>
    </citation>
    <scope>NUCLEOTIDE SEQUENCE [LARGE SCALE GENOMIC DNA]</scope>
    <source>
        <strain evidence="5 6">DSM 20475</strain>
    </source>
</reference>
<dbReference type="RefSeq" id="WP_091792407.1">
    <property type="nucleotide sequence ID" value="NZ_FNAF01000018.1"/>
</dbReference>
<feature type="domain" description="HTH crp-type" evidence="4">
    <location>
        <begin position="155"/>
        <end position="206"/>
    </location>
</feature>
<keyword evidence="3" id="KW-0804">Transcription</keyword>
<dbReference type="Proteomes" id="UP000198995">
    <property type="component" value="Unassembled WGS sequence"/>
</dbReference>
<dbReference type="STRING" id="2741.SAMN04489866_11822"/>
<dbReference type="AlphaFoldDB" id="A0A1G7A3V3"/>
<keyword evidence="2" id="KW-0238">DNA-binding</keyword>
<dbReference type="GO" id="GO:0016301">
    <property type="term" value="F:kinase activity"/>
    <property type="evidence" value="ECO:0007669"/>
    <property type="project" value="UniProtKB-KW"/>
</dbReference>
<name>A0A1G7A3V3_PEPNI</name>
<organism evidence="5 6">
    <name type="scientific">Peptococcus niger</name>
    <dbReference type="NCBI Taxonomy" id="2741"/>
    <lineage>
        <taxon>Bacteria</taxon>
        <taxon>Bacillati</taxon>
        <taxon>Bacillota</taxon>
        <taxon>Clostridia</taxon>
        <taxon>Eubacteriales</taxon>
        <taxon>Peptococcaceae</taxon>
        <taxon>Peptococcus</taxon>
    </lineage>
</organism>
<dbReference type="SUPFAM" id="SSF51206">
    <property type="entry name" value="cAMP-binding domain-like"/>
    <property type="match status" value="1"/>
</dbReference>
<sequence>MNDERLTGSPFLTLKPLGMGYPHWPAALADLASVSHHPKGSRLSQVGDRASDIIFLMKGSIMDSIANTNGLEKCTLTFAPYPHWLAPAWHDLPLLYASTAYTDVTLWQISREKLSNIMKESPEFLSFIMRFFALESRRLYHQSYLQYTMPSTMKIAQTLAFYHYLREEEVIPDLRLTQSLIAQLSGVHRTSVAQSLQTLRSKGLIGNQPASPLTQTQGLALEEYAFKRT</sequence>
<accession>A0A1G7A3V3</accession>
<evidence type="ECO:0000256" key="3">
    <source>
        <dbReference type="ARBA" id="ARBA00023163"/>
    </source>
</evidence>
<dbReference type="SUPFAM" id="SSF46785">
    <property type="entry name" value="Winged helix' DNA-binding domain"/>
    <property type="match status" value="1"/>
</dbReference>
<keyword evidence="6" id="KW-1185">Reference proteome</keyword>
<dbReference type="InterPro" id="IPR012318">
    <property type="entry name" value="HTH_CRP"/>
</dbReference>
<dbReference type="InterPro" id="IPR014710">
    <property type="entry name" value="RmlC-like_jellyroll"/>
</dbReference>
<dbReference type="GO" id="GO:0003677">
    <property type="term" value="F:DNA binding"/>
    <property type="evidence" value="ECO:0007669"/>
    <property type="project" value="UniProtKB-KW"/>
</dbReference>
<keyword evidence="5" id="KW-0418">Kinase</keyword>
<proteinExistence type="predicted"/>
<evidence type="ECO:0000313" key="6">
    <source>
        <dbReference type="Proteomes" id="UP000198995"/>
    </source>
</evidence>
<keyword evidence="5" id="KW-0808">Transferase</keyword>
<keyword evidence="1" id="KW-0805">Transcription regulation</keyword>
<dbReference type="Pfam" id="PF13545">
    <property type="entry name" value="HTH_Crp_2"/>
    <property type="match status" value="1"/>
</dbReference>
<evidence type="ECO:0000313" key="5">
    <source>
        <dbReference type="EMBL" id="SDE09598.1"/>
    </source>
</evidence>
<dbReference type="Gene3D" id="2.60.120.10">
    <property type="entry name" value="Jelly Rolls"/>
    <property type="match status" value="1"/>
</dbReference>
<dbReference type="InterPro" id="IPR036390">
    <property type="entry name" value="WH_DNA-bd_sf"/>
</dbReference>
<dbReference type="InterPro" id="IPR018490">
    <property type="entry name" value="cNMP-bd_dom_sf"/>
</dbReference>
<dbReference type="GO" id="GO:0006355">
    <property type="term" value="P:regulation of DNA-templated transcription"/>
    <property type="evidence" value="ECO:0007669"/>
    <property type="project" value="InterPro"/>
</dbReference>
<evidence type="ECO:0000259" key="4">
    <source>
        <dbReference type="Pfam" id="PF13545"/>
    </source>
</evidence>
<evidence type="ECO:0000256" key="1">
    <source>
        <dbReference type="ARBA" id="ARBA00023015"/>
    </source>
</evidence>
<gene>
    <name evidence="5" type="ORF">SAMN04489866_11822</name>
</gene>
<evidence type="ECO:0000256" key="2">
    <source>
        <dbReference type="ARBA" id="ARBA00023125"/>
    </source>
</evidence>
<protein>
    <submittedName>
        <fullName evidence="5">cAMP-binding domain of CRP or a regulatory subunit of cAMP-dependent protein kinases</fullName>
    </submittedName>
</protein>
<dbReference type="EMBL" id="FNAF01000018">
    <property type="protein sequence ID" value="SDE09598.1"/>
    <property type="molecule type" value="Genomic_DNA"/>
</dbReference>